<proteinExistence type="predicted"/>
<evidence type="ECO:0000256" key="1">
    <source>
        <dbReference type="SAM" id="Phobius"/>
    </source>
</evidence>
<dbReference type="InterPro" id="IPR022472">
    <property type="entry name" value="VPLPA-CTERM"/>
</dbReference>
<keyword evidence="2" id="KW-0732">Signal</keyword>
<dbReference type="KEGG" id="dalk:DSCA_23020"/>
<accession>A0A5K7YFQ9</accession>
<evidence type="ECO:0000313" key="3">
    <source>
        <dbReference type="EMBL" id="BBO68372.1"/>
    </source>
</evidence>
<dbReference type="RefSeq" id="WP_155316542.1">
    <property type="nucleotide sequence ID" value="NZ_AP021874.1"/>
</dbReference>
<feature type="transmembrane region" description="Helical" evidence="1">
    <location>
        <begin position="150"/>
        <end position="169"/>
    </location>
</feature>
<dbReference type="EMBL" id="AP021874">
    <property type="protein sequence ID" value="BBO68372.1"/>
    <property type="molecule type" value="Genomic_DNA"/>
</dbReference>
<feature type="signal peptide" evidence="2">
    <location>
        <begin position="1"/>
        <end position="26"/>
    </location>
</feature>
<dbReference type="Proteomes" id="UP000427906">
    <property type="component" value="Chromosome"/>
</dbReference>
<evidence type="ECO:0000313" key="4">
    <source>
        <dbReference type="Proteomes" id="UP000427906"/>
    </source>
</evidence>
<dbReference type="NCBIfam" id="TIGR03370">
    <property type="entry name" value="VPLPA-CTERM"/>
    <property type="match status" value="1"/>
</dbReference>
<dbReference type="AlphaFoldDB" id="A0A5K7YFQ9"/>
<sequence length="172" mass="18743">MNRSRLFVLFTMLVLGLLLGSSSALAHSVTIDDAFEMGLGDTGTIGHKDEPDWKGTLTLTVTNTGDDPWGDFHFYLQQDGPVVFGTTDTIFPTIMAGVSGYTYDISDYALDFYFYSDPVENGQSATFLLYTDNTEEKLGLFSISMEASPVPLPAAAWLLGSGLVGMIAMRRK</sequence>
<keyword evidence="1" id="KW-1133">Transmembrane helix</keyword>
<evidence type="ECO:0008006" key="5">
    <source>
        <dbReference type="Google" id="ProtNLM"/>
    </source>
</evidence>
<evidence type="ECO:0000256" key="2">
    <source>
        <dbReference type="SAM" id="SignalP"/>
    </source>
</evidence>
<keyword evidence="1" id="KW-0812">Transmembrane</keyword>
<name>A0A5K7YFQ9_9BACT</name>
<dbReference type="OrthoDB" id="5567186at2"/>
<keyword evidence="1" id="KW-0472">Membrane</keyword>
<keyword evidence="4" id="KW-1185">Reference proteome</keyword>
<gene>
    <name evidence="3" type="ORF">DSCA_23020</name>
</gene>
<protein>
    <recommendedName>
        <fullName evidence="5">PEP-CTERM protein-sorting domain-containing protein</fullName>
    </recommendedName>
</protein>
<feature type="chain" id="PRO_5024363168" description="PEP-CTERM protein-sorting domain-containing protein" evidence="2">
    <location>
        <begin position="27"/>
        <end position="172"/>
    </location>
</feature>
<organism evidence="3 4">
    <name type="scientific">Desulfosarcina alkanivorans</name>
    <dbReference type="NCBI Taxonomy" id="571177"/>
    <lineage>
        <taxon>Bacteria</taxon>
        <taxon>Pseudomonadati</taxon>
        <taxon>Thermodesulfobacteriota</taxon>
        <taxon>Desulfobacteria</taxon>
        <taxon>Desulfobacterales</taxon>
        <taxon>Desulfosarcinaceae</taxon>
        <taxon>Desulfosarcina</taxon>
    </lineage>
</organism>
<reference evidence="3 4" key="1">
    <citation type="submission" date="2019-11" db="EMBL/GenBank/DDBJ databases">
        <title>Comparative genomics of hydrocarbon-degrading Desulfosarcina strains.</title>
        <authorList>
            <person name="Watanabe M."/>
            <person name="Kojima H."/>
            <person name="Fukui M."/>
        </authorList>
    </citation>
    <scope>NUCLEOTIDE SEQUENCE [LARGE SCALE GENOMIC DNA]</scope>
    <source>
        <strain evidence="3 4">PL12</strain>
    </source>
</reference>